<gene>
    <name evidence="1" type="ORF">E6Q11_02810</name>
</gene>
<dbReference type="EMBL" id="SSDS01000046">
    <property type="protein sequence ID" value="TXG77419.1"/>
    <property type="molecule type" value="Genomic_DNA"/>
</dbReference>
<reference evidence="1 2" key="1">
    <citation type="submission" date="2018-09" db="EMBL/GenBank/DDBJ databases">
        <title>Metagenome Assembled Genomes from an Advanced Water Purification Facility.</title>
        <authorList>
            <person name="Stamps B.W."/>
            <person name="Spear J.R."/>
        </authorList>
    </citation>
    <scope>NUCLEOTIDE SEQUENCE [LARGE SCALE GENOMIC DNA]</scope>
    <source>
        <strain evidence="1">Bin_63_2</strain>
    </source>
</reference>
<dbReference type="AlphaFoldDB" id="A0A5C7J7G2"/>
<comment type="caution">
    <text evidence="1">The sequence shown here is derived from an EMBL/GenBank/DDBJ whole genome shotgun (WGS) entry which is preliminary data.</text>
</comment>
<evidence type="ECO:0000313" key="2">
    <source>
        <dbReference type="Proteomes" id="UP000321026"/>
    </source>
</evidence>
<protein>
    <submittedName>
        <fullName evidence="1">XRE family transcriptional regulator</fullName>
    </submittedName>
</protein>
<dbReference type="Proteomes" id="UP000321026">
    <property type="component" value="Unassembled WGS sequence"/>
</dbReference>
<evidence type="ECO:0000313" key="1">
    <source>
        <dbReference type="EMBL" id="TXG77419.1"/>
    </source>
</evidence>
<sequence length="54" mass="6139">MNQFTKYDSADYLTTEEEIAAYMEAVLDEAGDDPAFIAHAQDVVARAREKRSQR</sequence>
<proteinExistence type="predicted"/>
<accession>A0A5C7J7G2</accession>
<dbReference type="InterPro" id="IPR014057">
    <property type="entry name" value="HI1420"/>
</dbReference>
<organism evidence="1 2">
    <name type="scientific">Candidatus Dojkabacteria bacterium</name>
    <dbReference type="NCBI Taxonomy" id="2099670"/>
    <lineage>
        <taxon>Bacteria</taxon>
        <taxon>Candidatus Dojkabacteria</taxon>
    </lineage>
</organism>
<name>A0A5C7J7G2_9BACT</name>
<dbReference type="Pfam" id="PF21716">
    <property type="entry name" value="dnstrm_HI1420"/>
    <property type="match status" value="1"/>
</dbReference>